<feature type="compositionally biased region" description="Low complexity" evidence="1">
    <location>
        <begin position="139"/>
        <end position="151"/>
    </location>
</feature>
<dbReference type="AlphaFoldDB" id="A0A7W6BY22"/>
<gene>
    <name evidence="4" type="ORF">GGR39_001704</name>
</gene>
<evidence type="ECO:0000313" key="5">
    <source>
        <dbReference type="Proteomes" id="UP000561459"/>
    </source>
</evidence>
<feature type="signal peptide" evidence="3">
    <location>
        <begin position="1"/>
        <end position="37"/>
    </location>
</feature>
<keyword evidence="5" id="KW-1185">Reference proteome</keyword>
<dbReference type="RefSeq" id="WP_183616716.1">
    <property type="nucleotide sequence ID" value="NZ_JACIDY010000003.1"/>
</dbReference>
<comment type="caution">
    <text evidence="4">The sequence shown here is derived from an EMBL/GenBank/DDBJ whole genome shotgun (WGS) entry which is preliminary data.</text>
</comment>
<feature type="region of interest" description="Disordered" evidence="1">
    <location>
        <begin position="50"/>
        <end position="164"/>
    </location>
</feature>
<proteinExistence type="predicted"/>
<keyword evidence="3" id="KW-0732">Signal</keyword>
<keyword evidence="2" id="KW-0472">Membrane</keyword>
<evidence type="ECO:0000256" key="2">
    <source>
        <dbReference type="SAM" id="Phobius"/>
    </source>
</evidence>
<feature type="chain" id="PRO_5030786522" description="DUF11 domain-containing protein" evidence="3">
    <location>
        <begin position="38"/>
        <end position="436"/>
    </location>
</feature>
<feature type="compositionally biased region" description="Pro residues" evidence="1">
    <location>
        <begin position="220"/>
        <end position="229"/>
    </location>
</feature>
<feature type="compositionally biased region" description="Pro residues" evidence="1">
    <location>
        <begin position="243"/>
        <end position="253"/>
    </location>
</feature>
<organism evidence="4 5">
    <name type="scientific">Novosphingobium fluoreni</name>
    <dbReference type="NCBI Taxonomy" id="1391222"/>
    <lineage>
        <taxon>Bacteria</taxon>
        <taxon>Pseudomonadati</taxon>
        <taxon>Pseudomonadota</taxon>
        <taxon>Alphaproteobacteria</taxon>
        <taxon>Sphingomonadales</taxon>
        <taxon>Sphingomonadaceae</taxon>
        <taxon>Novosphingobium</taxon>
    </lineage>
</organism>
<evidence type="ECO:0000256" key="1">
    <source>
        <dbReference type="SAM" id="MobiDB-lite"/>
    </source>
</evidence>
<dbReference type="EMBL" id="JACIDY010000003">
    <property type="protein sequence ID" value="MBB3940054.1"/>
    <property type="molecule type" value="Genomic_DNA"/>
</dbReference>
<keyword evidence="2" id="KW-1133">Transmembrane helix</keyword>
<evidence type="ECO:0008006" key="6">
    <source>
        <dbReference type="Google" id="ProtNLM"/>
    </source>
</evidence>
<feature type="region of interest" description="Disordered" evidence="1">
    <location>
        <begin position="220"/>
        <end position="253"/>
    </location>
</feature>
<sequence>MRAAIGRPSLKTALTTTALKGLAAIAFACIVALPAMAQDSGAVTSYRLPEAGQTSTPRAQGPVDPDNPYAPPSNSSPVRPVTPTPSAPQINLPPVTASPAPSRQPARTEDAPRSPRQQASPTPEARQSEAAPATGSVLPSDTPDAAPAPTIATPPPVLPSSNADEAPLVQAPAKSDSGGAFPWWVAGLAGVAALAGGAFWMRRRRQPNLVEEPFAEPMPVPTVVPPRQPRPVVNQPAAAPTPAAAPPPAPPRAPVAQPVTAGVNEALPLSVAFTPIAVRLSLVYATLQYEVTLTNTGAAPITDVDIRADLSSAHASIPVQQQLAPAPDQLDVRHTIATLAAGETLTLEGELRVPLPQIRPLVKGNAQFFVPLVRLCLTTADGHGIRRVFTAGPLDPGTGALASIRLDAGPRNLRELAAREIEAARAFPLDRISLAS</sequence>
<dbReference type="Proteomes" id="UP000561459">
    <property type="component" value="Unassembled WGS sequence"/>
</dbReference>
<keyword evidence="2" id="KW-0812">Transmembrane</keyword>
<feature type="compositionally biased region" description="Low complexity" evidence="1">
    <location>
        <begin position="230"/>
        <end position="242"/>
    </location>
</feature>
<name>A0A7W6BY22_9SPHN</name>
<reference evidence="4 5" key="1">
    <citation type="submission" date="2020-08" db="EMBL/GenBank/DDBJ databases">
        <title>Genomic Encyclopedia of Type Strains, Phase IV (KMG-IV): sequencing the most valuable type-strain genomes for metagenomic binning, comparative biology and taxonomic classification.</title>
        <authorList>
            <person name="Goeker M."/>
        </authorList>
    </citation>
    <scope>NUCLEOTIDE SEQUENCE [LARGE SCALE GENOMIC DNA]</scope>
    <source>
        <strain evidence="4 5">DSM 27568</strain>
    </source>
</reference>
<evidence type="ECO:0000256" key="3">
    <source>
        <dbReference type="SAM" id="SignalP"/>
    </source>
</evidence>
<feature type="transmembrane region" description="Helical" evidence="2">
    <location>
        <begin position="181"/>
        <end position="201"/>
    </location>
</feature>
<evidence type="ECO:0000313" key="4">
    <source>
        <dbReference type="EMBL" id="MBB3940054.1"/>
    </source>
</evidence>
<protein>
    <recommendedName>
        <fullName evidence="6">DUF11 domain-containing protein</fullName>
    </recommendedName>
</protein>
<accession>A0A7W6BY22</accession>